<keyword evidence="2" id="KW-0963">Cytoplasm</keyword>
<evidence type="ECO:0000256" key="4">
    <source>
        <dbReference type="SAM" id="MobiDB-lite"/>
    </source>
</evidence>
<dbReference type="AlphaFoldDB" id="A0A8J1UCI8"/>
<dbReference type="Gene3D" id="1.25.40.180">
    <property type="match status" value="1"/>
</dbReference>
<protein>
    <submittedName>
        <fullName evidence="5">Uncharacterized protein</fullName>
    </submittedName>
</protein>
<feature type="region of interest" description="Disordered" evidence="4">
    <location>
        <begin position="1"/>
        <end position="28"/>
    </location>
</feature>
<name>A0A8J1UCI8_OWEFU</name>
<reference evidence="5" key="1">
    <citation type="submission" date="2022-03" db="EMBL/GenBank/DDBJ databases">
        <authorList>
            <person name="Martin C."/>
        </authorList>
    </citation>
    <scope>NUCLEOTIDE SEQUENCE</scope>
</reference>
<evidence type="ECO:0000313" key="6">
    <source>
        <dbReference type="Proteomes" id="UP000749559"/>
    </source>
</evidence>
<dbReference type="InterPro" id="IPR051367">
    <property type="entry name" value="mRNA_TranslReg/HistoneTransl"/>
</dbReference>
<dbReference type="PANTHER" id="PTHR23254:SF15">
    <property type="entry name" value="POLYADENYLATE-BINDING PROTEIN-INTERACTING PROTEIN 1"/>
    <property type="match status" value="1"/>
</dbReference>
<dbReference type="GO" id="GO:0003723">
    <property type="term" value="F:RNA binding"/>
    <property type="evidence" value="ECO:0007669"/>
    <property type="project" value="InterPro"/>
</dbReference>
<accession>A0A8J1UCI8</accession>
<dbReference type="GO" id="GO:0005737">
    <property type="term" value="C:cytoplasm"/>
    <property type="evidence" value="ECO:0007669"/>
    <property type="project" value="UniProtKB-SubCell"/>
</dbReference>
<proteinExistence type="predicted"/>
<dbReference type="GO" id="GO:0006446">
    <property type="term" value="P:regulation of translational initiation"/>
    <property type="evidence" value="ECO:0007669"/>
    <property type="project" value="TreeGrafter"/>
</dbReference>
<dbReference type="SUPFAM" id="SSF48371">
    <property type="entry name" value="ARM repeat"/>
    <property type="match status" value="1"/>
</dbReference>
<dbReference type="Proteomes" id="UP000749559">
    <property type="component" value="Unassembled WGS sequence"/>
</dbReference>
<comment type="subcellular location">
    <subcellularLocation>
        <location evidence="1">Cytoplasm</location>
    </subcellularLocation>
</comment>
<dbReference type="InterPro" id="IPR003890">
    <property type="entry name" value="MIF4G-like_typ-3"/>
</dbReference>
<comment type="caution">
    <text evidence="5">The sequence shown here is derived from an EMBL/GenBank/DDBJ whole genome shotgun (WGS) entry which is preliminary data.</text>
</comment>
<feature type="compositionally biased region" description="Basic residues" evidence="4">
    <location>
        <begin position="11"/>
        <end position="24"/>
    </location>
</feature>
<keyword evidence="6" id="KW-1185">Reference proteome</keyword>
<dbReference type="PANTHER" id="PTHR23254">
    <property type="entry name" value="EIF4G DOMAIN PROTEIN"/>
    <property type="match status" value="1"/>
</dbReference>
<dbReference type="EMBL" id="CAIIXF020000001">
    <property type="protein sequence ID" value="CAH1773734.1"/>
    <property type="molecule type" value="Genomic_DNA"/>
</dbReference>
<gene>
    <name evidence="5" type="ORF">OFUS_LOCUS1294</name>
</gene>
<keyword evidence="3" id="KW-0810">Translation regulation</keyword>
<evidence type="ECO:0000256" key="3">
    <source>
        <dbReference type="ARBA" id="ARBA00022845"/>
    </source>
</evidence>
<dbReference type="InterPro" id="IPR016024">
    <property type="entry name" value="ARM-type_fold"/>
</dbReference>
<evidence type="ECO:0000256" key="1">
    <source>
        <dbReference type="ARBA" id="ARBA00004496"/>
    </source>
</evidence>
<dbReference type="SMART" id="SM00543">
    <property type="entry name" value="MIF4G"/>
    <property type="match status" value="1"/>
</dbReference>
<dbReference type="OrthoDB" id="8171816at2759"/>
<dbReference type="Pfam" id="PF02854">
    <property type="entry name" value="MIF4G"/>
    <property type="match status" value="1"/>
</dbReference>
<evidence type="ECO:0000256" key="2">
    <source>
        <dbReference type="ARBA" id="ARBA00022490"/>
    </source>
</evidence>
<organism evidence="5 6">
    <name type="scientific">Owenia fusiformis</name>
    <name type="common">Polychaete worm</name>
    <dbReference type="NCBI Taxonomy" id="6347"/>
    <lineage>
        <taxon>Eukaryota</taxon>
        <taxon>Metazoa</taxon>
        <taxon>Spiralia</taxon>
        <taxon>Lophotrochozoa</taxon>
        <taxon>Annelida</taxon>
        <taxon>Polychaeta</taxon>
        <taxon>Sedentaria</taxon>
        <taxon>Canalipalpata</taxon>
        <taxon>Sabellida</taxon>
        <taxon>Oweniida</taxon>
        <taxon>Oweniidae</taxon>
        <taxon>Owenia</taxon>
    </lineage>
</organism>
<sequence length="462" mass="51890">MSGDSPEVGKGRGRGKPAKTKRLRKPTEETFLRLIQEPGADVSGVNVTRPTDTASPSVTTITTQNNFPKTTLNAEAAEFVPRSWIQPQYQPSGWDPHIVEPVETYNTWSTAPPIDPIERVTTTLNDLTRHPGSFDITVQSLNRDICQIIDSEETLEKIVDIIFNKSITDLQSTYTGAKICAYFSQHLLPVVHIKLATFRQLLLKRCQREHTKRNELASSLSDCNRLHGFTIFMGELFMNMTVNNERIHLLGTACRDLTLTLLDHPSDNNYKFAIRLLKFAGAALEDSEKEKSNGSAPHMDNIIQRIKQQTLDVQNISKTVKQMLLDLIELRASNWGRIESAPSPKLESQMGQFSFNENLTLEPIFYNATGQVITREEAGYHDETNDYTVPDDSASITSSDFAVNPDGSFQIGTWSNPDDEQYAATAGQYIQSSEFDQDFDTEIQDAFEAFIVESQSQPPPYQ</sequence>
<evidence type="ECO:0000313" key="5">
    <source>
        <dbReference type="EMBL" id="CAH1773734.1"/>
    </source>
</evidence>
<dbReference type="GO" id="GO:0008494">
    <property type="term" value="F:translation activator activity"/>
    <property type="evidence" value="ECO:0007669"/>
    <property type="project" value="TreeGrafter"/>
</dbReference>